<evidence type="ECO:0000256" key="8">
    <source>
        <dbReference type="ARBA" id="ARBA00042721"/>
    </source>
</evidence>
<feature type="region of interest" description="Disordered" evidence="9">
    <location>
        <begin position="1"/>
        <end position="34"/>
    </location>
</feature>
<evidence type="ECO:0000256" key="2">
    <source>
        <dbReference type="ARBA" id="ARBA00005557"/>
    </source>
</evidence>
<evidence type="ECO:0000313" key="11">
    <source>
        <dbReference type="Proteomes" id="UP000472272"/>
    </source>
</evidence>
<sequence length="95" mass="9864">HAGRRQVKSVLVATGLGSTGSEKGLPHPRTPFLSNSNCEVKTDVKHDGSEPVIDVVFADGDRLIMKGANLTIREMLNAFNSRGSNGAGSGLSAGC</sequence>
<keyword evidence="3" id="KW-0809">Transit peptide</keyword>
<evidence type="ECO:0000256" key="1">
    <source>
        <dbReference type="ARBA" id="ARBA00004173"/>
    </source>
</evidence>
<evidence type="ECO:0000256" key="5">
    <source>
        <dbReference type="ARBA" id="ARBA00023128"/>
    </source>
</evidence>
<keyword evidence="11" id="KW-1185">Reference proteome</keyword>
<reference evidence="10 11" key="1">
    <citation type="journal article" date="2019" name="Proc. Natl. Acad. Sci. U.S.A.">
        <title>Regulatory changes in pterin and carotenoid genes underlie balanced color polymorphisms in the wall lizard.</title>
        <authorList>
            <person name="Andrade P."/>
            <person name="Pinho C."/>
            <person name="Perez I de Lanuza G."/>
            <person name="Afonso S."/>
            <person name="Brejcha J."/>
            <person name="Rubin C.J."/>
            <person name="Wallerman O."/>
            <person name="Pereira P."/>
            <person name="Sabatino S.J."/>
            <person name="Bellati A."/>
            <person name="Pellitteri-Rosa D."/>
            <person name="Bosakova Z."/>
            <person name="Bunikis I."/>
            <person name="Carretero M.A."/>
            <person name="Feiner N."/>
            <person name="Marsik P."/>
            <person name="Pauperio F."/>
            <person name="Salvi D."/>
            <person name="Soler L."/>
            <person name="While G.M."/>
            <person name="Uller T."/>
            <person name="Font E."/>
            <person name="Andersson L."/>
            <person name="Carneiro M."/>
        </authorList>
    </citation>
    <scope>NUCLEOTIDE SEQUENCE</scope>
</reference>
<proteinExistence type="inferred from homology"/>
<evidence type="ECO:0000256" key="4">
    <source>
        <dbReference type="ARBA" id="ARBA00022980"/>
    </source>
</evidence>
<dbReference type="GeneTree" id="ENSGT00940000164970"/>
<evidence type="ECO:0000256" key="7">
    <source>
        <dbReference type="ARBA" id="ARBA00035180"/>
    </source>
</evidence>
<dbReference type="PANTHER" id="PTHR33618">
    <property type="entry name" value="39S RIBOSOMAL PROTEIN L53, MITOCHONDRIAL"/>
    <property type="match status" value="1"/>
</dbReference>
<keyword evidence="5" id="KW-0496">Mitochondrion</keyword>
<dbReference type="AlphaFoldDB" id="A0A670IHD1"/>
<dbReference type="GO" id="GO:0005762">
    <property type="term" value="C:mitochondrial large ribosomal subunit"/>
    <property type="evidence" value="ECO:0007669"/>
    <property type="project" value="TreeGrafter"/>
</dbReference>
<evidence type="ECO:0000313" key="10">
    <source>
        <dbReference type="Ensembl" id="ENSPMRP00000010752.1"/>
    </source>
</evidence>
<comment type="similarity">
    <text evidence="2">Belongs to the mitochondrion-specific ribosomal protein mL53 family.</text>
</comment>
<dbReference type="InterPro" id="IPR019716">
    <property type="entry name" value="Ribosomal_mL53"/>
</dbReference>
<dbReference type="Ensembl" id="ENSPMRT00000011466.1">
    <property type="protein sequence ID" value="ENSPMRP00000010752.1"/>
    <property type="gene ID" value="ENSPMRG00000007136.1"/>
</dbReference>
<keyword evidence="6" id="KW-0687">Ribonucleoprotein</keyword>
<organism evidence="10 11">
    <name type="scientific">Podarcis muralis</name>
    <name type="common">Wall lizard</name>
    <name type="synonym">Lacerta muralis</name>
    <dbReference type="NCBI Taxonomy" id="64176"/>
    <lineage>
        <taxon>Eukaryota</taxon>
        <taxon>Metazoa</taxon>
        <taxon>Chordata</taxon>
        <taxon>Craniata</taxon>
        <taxon>Vertebrata</taxon>
        <taxon>Euteleostomi</taxon>
        <taxon>Lepidosauria</taxon>
        <taxon>Squamata</taxon>
        <taxon>Bifurcata</taxon>
        <taxon>Unidentata</taxon>
        <taxon>Episquamata</taxon>
        <taxon>Laterata</taxon>
        <taxon>Lacertibaenia</taxon>
        <taxon>Lacertidae</taxon>
        <taxon>Podarcis</taxon>
    </lineage>
</organism>
<accession>A0A670IHD1</accession>
<reference evidence="10" key="3">
    <citation type="submission" date="2025-09" db="UniProtKB">
        <authorList>
            <consortium name="Ensembl"/>
        </authorList>
    </citation>
    <scope>IDENTIFICATION</scope>
</reference>
<dbReference type="Pfam" id="PF10780">
    <property type="entry name" value="MRP_L53"/>
    <property type="match status" value="1"/>
</dbReference>
<dbReference type="PANTHER" id="PTHR33618:SF1">
    <property type="entry name" value="LARGE RIBOSOMAL SUBUNIT PROTEIN ML53"/>
    <property type="match status" value="1"/>
</dbReference>
<protein>
    <recommendedName>
        <fullName evidence="7">Large ribosomal subunit protein mL53</fullName>
    </recommendedName>
    <alternativeName>
        <fullName evidence="8">39S ribosomal protein L53, mitochondrial</fullName>
    </alternativeName>
</protein>
<evidence type="ECO:0000256" key="6">
    <source>
        <dbReference type="ARBA" id="ARBA00023274"/>
    </source>
</evidence>
<keyword evidence="4" id="KW-0689">Ribosomal protein</keyword>
<dbReference type="Proteomes" id="UP000472272">
    <property type="component" value="Chromosome 7"/>
</dbReference>
<evidence type="ECO:0000256" key="3">
    <source>
        <dbReference type="ARBA" id="ARBA00022946"/>
    </source>
</evidence>
<dbReference type="Gene3D" id="3.40.30.10">
    <property type="entry name" value="Glutaredoxin"/>
    <property type="match status" value="1"/>
</dbReference>
<comment type="subcellular location">
    <subcellularLocation>
        <location evidence="1">Mitochondrion</location>
    </subcellularLocation>
</comment>
<reference evidence="10" key="2">
    <citation type="submission" date="2025-08" db="UniProtKB">
        <authorList>
            <consortium name="Ensembl"/>
        </authorList>
    </citation>
    <scope>IDENTIFICATION</scope>
</reference>
<evidence type="ECO:0000256" key="9">
    <source>
        <dbReference type="SAM" id="MobiDB-lite"/>
    </source>
</evidence>
<name>A0A670IHD1_PODMU</name>
<dbReference type="InterPro" id="IPR052473">
    <property type="entry name" value="mtLSU_mL53"/>
</dbReference>